<keyword evidence="3" id="KW-1185">Reference proteome</keyword>
<dbReference type="Gene3D" id="3.90.1200.10">
    <property type="match status" value="1"/>
</dbReference>
<comment type="caution">
    <text evidence="2">The sequence shown here is derived from an EMBL/GenBank/DDBJ whole genome shotgun (WGS) entry which is preliminary data.</text>
</comment>
<dbReference type="SUPFAM" id="SSF56112">
    <property type="entry name" value="Protein kinase-like (PK-like)"/>
    <property type="match status" value="1"/>
</dbReference>
<dbReference type="PANTHER" id="PTHR12149:SF8">
    <property type="entry name" value="PROTEIN-RIBULOSAMINE 3-KINASE"/>
    <property type="match status" value="1"/>
</dbReference>
<proteinExistence type="inferred from homology"/>
<comment type="similarity">
    <text evidence="1">Belongs to the fructosamine kinase family.</text>
</comment>
<reference evidence="2 3" key="1">
    <citation type="submission" date="2023-07" db="EMBL/GenBank/DDBJ databases">
        <title>Genomic Encyclopedia of Type Strains, Phase IV (KMG-IV): sequencing the most valuable type-strain genomes for metagenomic binning, comparative biology and taxonomic classification.</title>
        <authorList>
            <person name="Goeker M."/>
        </authorList>
    </citation>
    <scope>NUCLEOTIDE SEQUENCE [LARGE SCALE GENOMIC DNA]</scope>
    <source>
        <strain evidence="2 3">DSM 19092</strain>
    </source>
</reference>
<evidence type="ECO:0000313" key="2">
    <source>
        <dbReference type="EMBL" id="MDQ0163756.1"/>
    </source>
</evidence>
<dbReference type="InterPro" id="IPR011009">
    <property type="entry name" value="Kinase-like_dom_sf"/>
</dbReference>
<dbReference type="PANTHER" id="PTHR12149">
    <property type="entry name" value="FRUCTOSAMINE 3 KINASE-RELATED PROTEIN"/>
    <property type="match status" value="1"/>
</dbReference>
<organism evidence="2 3">
    <name type="scientific">Aeribacillus alveayuensis</name>
    <dbReference type="NCBI Taxonomy" id="279215"/>
    <lineage>
        <taxon>Bacteria</taxon>
        <taxon>Bacillati</taxon>
        <taxon>Bacillota</taxon>
        <taxon>Bacilli</taxon>
        <taxon>Bacillales</taxon>
        <taxon>Bacillaceae</taxon>
        <taxon>Aeribacillus</taxon>
    </lineage>
</organism>
<evidence type="ECO:0000256" key="1">
    <source>
        <dbReference type="PIRNR" id="PIRNR006221"/>
    </source>
</evidence>
<sequence>MDIVATLPKVLNEIGDDTAIIDCKRITGGDINSAYYVKSEKRPYFVKVNENNPPRFFKSEAVGLELLQKTNVVKVPKVYYVMEEKSGAYGLLLLEWIEGEKTNQTSMWLGQAVAKLHQCYGQHFGLAHDNYIGRLPQANGLYENWIDYFVNCRLLPQIQLAEQQSKMPIVRRQKLDKLLVSLDRWLPKLCRPSLLHGDLWGGNWIVGDKGIPYLIDPSVFYGHYEFEIAFTELFGGFPPLFYDAYNDIQPLSPEYKERKELYQLYYLLVHLNLFGEAYGFSIDRILQKYVG</sequence>
<accession>A0ABT9VRZ0</accession>
<gene>
    <name evidence="2" type="ORF">J2S06_002867</name>
</gene>
<evidence type="ECO:0000313" key="3">
    <source>
        <dbReference type="Proteomes" id="UP001225646"/>
    </source>
</evidence>
<name>A0ABT9VRZ0_9BACI</name>
<dbReference type="PIRSF" id="PIRSF006221">
    <property type="entry name" value="Ketosamine-3-kinase"/>
    <property type="match status" value="1"/>
</dbReference>
<dbReference type="EMBL" id="JAUSTR010000023">
    <property type="protein sequence ID" value="MDQ0163756.1"/>
    <property type="molecule type" value="Genomic_DNA"/>
</dbReference>
<keyword evidence="1" id="KW-0418">Kinase</keyword>
<dbReference type="RefSeq" id="WP_419152720.1">
    <property type="nucleotide sequence ID" value="NZ_JAUSTR010000023.1"/>
</dbReference>
<dbReference type="Pfam" id="PF03881">
    <property type="entry name" value="Fructosamin_kin"/>
    <property type="match status" value="1"/>
</dbReference>
<keyword evidence="1" id="KW-0808">Transferase</keyword>
<dbReference type="InterPro" id="IPR016477">
    <property type="entry name" value="Fructo-/Ketosamine-3-kinase"/>
</dbReference>
<protein>
    <submittedName>
        <fullName evidence="2">Fructosamine-3-kinase</fullName>
    </submittedName>
</protein>
<dbReference type="Gene3D" id="3.30.200.20">
    <property type="entry name" value="Phosphorylase Kinase, domain 1"/>
    <property type="match status" value="1"/>
</dbReference>
<dbReference type="Proteomes" id="UP001225646">
    <property type="component" value="Unassembled WGS sequence"/>
</dbReference>